<dbReference type="AlphaFoldDB" id="A0A2I0KEU8"/>
<accession>A0A2I0KEU8</accession>
<dbReference type="Proteomes" id="UP000233551">
    <property type="component" value="Unassembled WGS sequence"/>
</dbReference>
<name>A0A2I0KEU8_PUNGR</name>
<evidence type="ECO:0000313" key="2">
    <source>
        <dbReference type="Proteomes" id="UP000233551"/>
    </source>
</evidence>
<gene>
    <name evidence="1" type="ORF">CRG98_013298</name>
</gene>
<reference evidence="1 2" key="1">
    <citation type="submission" date="2017-11" db="EMBL/GenBank/DDBJ databases">
        <title>De-novo sequencing of pomegranate (Punica granatum L.) genome.</title>
        <authorList>
            <person name="Akparov Z."/>
            <person name="Amiraslanov A."/>
            <person name="Hajiyeva S."/>
            <person name="Abbasov M."/>
            <person name="Kaur K."/>
            <person name="Hamwieh A."/>
            <person name="Solovyev V."/>
            <person name="Salamov A."/>
            <person name="Braich B."/>
            <person name="Kosarev P."/>
            <person name="Mahmoud A."/>
            <person name="Hajiyev E."/>
            <person name="Babayeva S."/>
            <person name="Izzatullayeva V."/>
            <person name="Mammadov A."/>
            <person name="Mammadov A."/>
            <person name="Sharifova S."/>
            <person name="Ojaghi J."/>
            <person name="Eynullazada K."/>
            <person name="Bayramov B."/>
            <person name="Abdulazimova A."/>
            <person name="Shahmuradov I."/>
        </authorList>
    </citation>
    <scope>NUCLEOTIDE SEQUENCE [LARGE SCALE GENOMIC DNA]</scope>
    <source>
        <strain evidence="2">cv. AG2017</strain>
        <tissue evidence="1">Leaf</tissue>
    </source>
</reference>
<dbReference type="EMBL" id="PGOL01000679">
    <property type="protein sequence ID" value="PKI66336.1"/>
    <property type="molecule type" value="Genomic_DNA"/>
</dbReference>
<comment type="caution">
    <text evidence="1">The sequence shown here is derived from an EMBL/GenBank/DDBJ whole genome shotgun (WGS) entry which is preliminary data.</text>
</comment>
<sequence length="199" mass="22284">MPHWTACLEFCKIASFEEGTNACLQPIDACYRLIINSCNIIRAKVRRVPDRVPDQVQQTRLEETTQKEGARWSEWFERLLRAGEGALGSWRLLKVAIGKRNREGKDGSPSGCAWLRSTLSVVGVVAGVVGPLNWGSGVRVRKLRWESGASERCGAELKVVFVGEGKRADVREREMEFFESQSGVYEELRMLEVRGPVGS</sequence>
<organism evidence="1 2">
    <name type="scientific">Punica granatum</name>
    <name type="common">Pomegranate</name>
    <dbReference type="NCBI Taxonomy" id="22663"/>
    <lineage>
        <taxon>Eukaryota</taxon>
        <taxon>Viridiplantae</taxon>
        <taxon>Streptophyta</taxon>
        <taxon>Embryophyta</taxon>
        <taxon>Tracheophyta</taxon>
        <taxon>Spermatophyta</taxon>
        <taxon>Magnoliopsida</taxon>
        <taxon>eudicotyledons</taxon>
        <taxon>Gunneridae</taxon>
        <taxon>Pentapetalae</taxon>
        <taxon>rosids</taxon>
        <taxon>malvids</taxon>
        <taxon>Myrtales</taxon>
        <taxon>Lythraceae</taxon>
        <taxon>Punica</taxon>
    </lineage>
</organism>
<evidence type="ECO:0000313" key="1">
    <source>
        <dbReference type="EMBL" id="PKI66336.1"/>
    </source>
</evidence>
<proteinExistence type="predicted"/>
<keyword evidence="2" id="KW-1185">Reference proteome</keyword>
<protein>
    <submittedName>
        <fullName evidence="1">Uncharacterized protein</fullName>
    </submittedName>
</protein>